<dbReference type="InterPro" id="IPR038765">
    <property type="entry name" value="Papain-like_cys_pep_sf"/>
</dbReference>
<feature type="zinc finger region" description="C3H1-type" evidence="8">
    <location>
        <begin position="853"/>
        <end position="881"/>
    </location>
</feature>
<dbReference type="PANTHER" id="PTHR33447:SF19">
    <property type="entry name" value="GLUTATHIONE GAMMA-GLUTAMYLCYSTEINYLTRANSFERASE"/>
    <property type="match status" value="1"/>
</dbReference>
<dbReference type="InterPro" id="IPR040409">
    <property type="entry name" value="PCS-like"/>
</dbReference>
<keyword evidence="5 8" id="KW-0863">Zinc-finger</keyword>
<evidence type="ECO:0000256" key="9">
    <source>
        <dbReference type="SAM" id="MobiDB-lite"/>
    </source>
</evidence>
<dbReference type="Pfam" id="PF00642">
    <property type="entry name" value="zf-CCCH"/>
    <property type="match status" value="1"/>
</dbReference>
<keyword evidence="13" id="KW-1185">Reference proteome</keyword>
<dbReference type="PROSITE" id="PS50103">
    <property type="entry name" value="ZF_C3H1"/>
    <property type="match status" value="1"/>
</dbReference>
<dbReference type="InterPro" id="IPR007719">
    <property type="entry name" value="PCS_N"/>
</dbReference>
<dbReference type="Gene3D" id="3.90.70.30">
    <property type="entry name" value="Phytochelatin synthase, N-terminal domain"/>
    <property type="match status" value="1"/>
</dbReference>
<keyword evidence="7" id="KW-0012">Acyltransferase</keyword>
<sequence>MAVAGLYRRVLPSPPAIEFSSPEGKQLFTEALAGGTAEGFFKLISYYQTQSEPAYCGLATLAMVLNALAIDPGRTWKGPWRWFDDSMLDCCEPLEKIKSQGITFGKVACLAVCNGAQVEPFRTDQSSIEDFRERVVSCTSSEDCHLIVSYNRAVFKQTGTGHFSPIGGYHAGKDMVLILDVARFKYPPHWVPLSLLWDAMNTIDKATGHYRGFMVMSKLQKATSVLYTMVLEFIFGRSVPYSLADIAANVCCQVAGLLTGKIRSLNGCCKDIKLLKSVCKEPVTVVSGTVTTDGTEQMVDMLIPSSETRPSCSFDFDQNSCSGIPPSIGDGLTVLLVALPQDTWFGDQGVEDLKWMVINRSLLQDNALPDEKLDSTQPDETPGSPPSHPLSGYFCNDALQLILNIAAENDPWFKEHGLHSERILPKFFLMPNATTMSVDLSIDSAILPLPPRDLVSMMTDVKTWASRFSHIVYSGKGEKPSGTSLEILDIQKVTAEFLKPISVVPFSTIEKITFLRFVKEIRHDMWAVVDLDFDECSERLSRMTIGTSVASKPKVENACRRKPSGVIIAKYDDSKSKVIWIETMEFPIDSDWPFKAYCWINVLKNDYRRMSSDFLSFKLGTENEGSRGELLGVLKEMAKNIRIKYVDSIVASADRDGWSGHRQENKEIWLKHKLNSQGPYAGSCIFVAVVKFNVESKTSRPVFSYLREKNLYIDWCHTRITQWTDEVIRVASPDGDTYCITLNKDPFEGYVLQEASTDGFRSFVISSPIKESDFDQNLSKNEWSELVLYPSGFTIVPDMNLCISISLQLMDSTQQDAIKAMQQFHLDLIAEIEQEIFLPKQSGLQIPLSDYFKQAKPDCAYFLKTGRCKFGSKCAFNHPSHVLATTSGVASENDEASSIHEERTEECSCSATCKGKHPRREDHSQN</sequence>
<evidence type="ECO:0000256" key="7">
    <source>
        <dbReference type="ARBA" id="ARBA00023315"/>
    </source>
</evidence>
<dbReference type="EMBL" id="JARKNE010000007">
    <property type="protein sequence ID" value="KAK5820207.1"/>
    <property type="molecule type" value="Genomic_DNA"/>
</dbReference>
<proteinExistence type="predicted"/>
<dbReference type="PROSITE" id="PS51443">
    <property type="entry name" value="PCS"/>
    <property type="match status" value="1"/>
</dbReference>
<dbReference type="InterPro" id="IPR036855">
    <property type="entry name" value="Znf_CCCH_sf"/>
</dbReference>
<dbReference type="Pfam" id="PF09328">
    <property type="entry name" value="Phytochelatin_C"/>
    <property type="match status" value="1"/>
</dbReference>
<dbReference type="Gene3D" id="4.10.1000.10">
    <property type="entry name" value="Zinc finger, CCCH-type"/>
    <property type="match status" value="1"/>
</dbReference>
<evidence type="ECO:0000313" key="13">
    <source>
        <dbReference type="Proteomes" id="UP001358586"/>
    </source>
</evidence>
<dbReference type="InterPro" id="IPR000571">
    <property type="entry name" value="Znf_CCCH"/>
</dbReference>
<evidence type="ECO:0000256" key="4">
    <source>
        <dbReference type="ARBA" id="ARBA00022723"/>
    </source>
</evidence>
<evidence type="ECO:0000259" key="11">
    <source>
        <dbReference type="PROSITE" id="PS51443"/>
    </source>
</evidence>
<evidence type="ECO:0000256" key="5">
    <source>
        <dbReference type="ARBA" id="ARBA00022771"/>
    </source>
</evidence>
<protein>
    <recommendedName>
        <fullName evidence="1">glutathione gamma-glutamylcysteinyltransferase</fullName>
        <ecNumber evidence="1">2.3.2.15</ecNumber>
    </recommendedName>
</protein>
<dbReference type="EC" id="2.3.2.15" evidence="1"/>
<evidence type="ECO:0000256" key="2">
    <source>
        <dbReference type="ARBA" id="ARBA00022539"/>
    </source>
</evidence>
<dbReference type="Pfam" id="PF25797">
    <property type="entry name" value="PDF2_C"/>
    <property type="match status" value="1"/>
</dbReference>
<keyword evidence="3" id="KW-0808">Transferase</keyword>
<comment type="caution">
    <text evidence="12">The sequence shown here is derived from an EMBL/GenBank/DDBJ whole genome shotgun (WGS) entry which is preliminary data.</text>
</comment>
<gene>
    <name evidence="12" type="ORF">PVK06_025253</name>
</gene>
<feature type="domain" description="Peptidase C83" evidence="11">
    <location>
        <begin position="1"/>
        <end position="221"/>
    </location>
</feature>
<name>A0ABR0PFY2_GOSAR</name>
<dbReference type="Proteomes" id="UP001358586">
    <property type="component" value="Chromosome 7"/>
</dbReference>
<dbReference type="Pfam" id="PF05023">
    <property type="entry name" value="Phytochelatin"/>
    <property type="match status" value="1"/>
</dbReference>
<reference evidence="12 13" key="1">
    <citation type="submission" date="2023-03" db="EMBL/GenBank/DDBJ databases">
        <title>WGS of Gossypium arboreum.</title>
        <authorList>
            <person name="Yu D."/>
        </authorList>
    </citation>
    <scope>NUCLEOTIDE SEQUENCE [LARGE SCALE GENOMIC DNA]</scope>
    <source>
        <tissue evidence="12">Leaf</tissue>
    </source>
</reference>
<dbReference type="SUPFAM" id="SSF54001">
    <property type="entry name" value="Cysteine proteinases"/>
    <property type="match status" value="1"/>
</dbReference>
<dbReference type="InterPro" id="IPR057993">
    <property type="entry name" value="HD-Zip_IV_C"/>
</dbReference>
<evidence type="ECO:0000313" key="12">
    <source>
        <dbReference type="EMBL" id="KAK5820207.1"/>
    </source>
</evidence>
<keyword evidence="4 8" id="KW-0479">Metal-binding</keyword>
<evidence type="ECO:0000256" key="8">
    <source>
        <dbReference type="PROSITE-ProRule" id="PRU00723"/>
    </source>
</evidence>
<keyword evidence="6 8" id="KW-0862">Zinc</keyword>
<organism evidence="12 13">
    <name type="scientific">Gossypium arboreum</name>
    <name type="common">Tree cotton</name>
    <name type="synonym">Gossypium nanking</name>
    <dbReference type="NCBI Taxonomy" id="29729"/>
    <lineage>
        <taxon>Eukaryota</taxon>
        <taxon>Viridiplantae</taxon>
        <taxon>Streptophyta</taxon>
        <taxon>Embryophyta</taxon>
        <taxon>Tracheophyta</taxon>
        <taxon>Spermatophyta</taxon>
        <taxon>Magnoliopsida</taxon>
        <taxon>eudicotyledons</taxon>
        <taxon>Gunneridae</taxon>
        <taxon>Pentapetalae</taxon>
        <taxon>rosids</taxon>
        <taxon>malvids</taxon>
        <taxon>Malvales</taxon>
        <taxon>Malvaceae</taxon>
        <taxon>Malvoideae</taxon>
        <taxon>Gossypium</taxon>
    </lineage>
</organism>
<dbReference type="PANTHER" id="PTHR33447">
    <property type="entry name" value="GLUTATHIONE GAMMA-GLUTAMYLCYSTEINYLTRANSFERASE"/>
    <property type="match status" value="1"/>
</dbReference>
<evidence type="ECO:0000256" key="6">
    <source>
        <dbReference type="ARBA" id="ARBA00022833"/>
    </source>
</evidence>
<feature type="domain" description="C3H1-type" evidence="10">
    <location>
        <begin position="853"/>
        <end position="881"/>
    </location>
</feature>
<keyword evidence="2" id="KW-0104">Cadmium</keyword>
<feature type="region of interest" description="Disordered" evidence="9">
    <location>
        <begin position="368"/>
        <end position="389"/>
    </location>
</feature>
<dbReference type="InterPro" id="IPR038156">
    <property type="entry name" value="PCS_N_sf"/>
</dbReference>
<evidence type="ECO:0000256" key="3">
    <source>
        <dbReference type="ARBA" id="ARBA00022679"/>
    </source>
</evidence>
<dbReference type="SMART" id="SM00356">
    <property type="entry name" value="ZnF_C3H1"/>
    <property type="match status" value="1"/>
</dbReference>
<evidence type="ECO:0000259" key="10">
    <source>
        <dbReference type="PROSITE" id="PS50103"/>
    </source>
</evidence>
<accession>A0ABR0PFY2</accession>
<evidence type="ECO:0000256" key="1">
    <source>
        <dbReference type="ARBA" id="ARBA00012468"/>
    </source>
</evidence>
<dbReference type="SUPFAM" id="SSF90229">
    <property type="entry name" value="CCCH zinc finger"/>
    <property type="match status" value="1"/>
</dbReference>
<dbReference type="InterPro" id="IPR015407">
    <property type="entry name" value="Phytochelatin_synthase_C"/>
</dbReference>